<feature type="domain" description="SpoVT-AbrB" evidence="2">
    <location>
        <begin position="1"/>
        <end position="43"/>
    </location>
</feature>
<dbReference type="Proteomes" id="UP000232638">
    <property type="component" value="Chromosome"/>
</dbReference>
<dbReference type="GO" id="GO:0003677">
    <property type="term" value="F:DNA binding"/>
    <property type="evidence" value="ECO:0007669"/>
    <property type="project" value="UniProtKB-UniRule"/>
</dbReference>
<proteinExistence type="predicted"/>
<name>A0A2K8U2H1_9GAMM</name>
<evidence type="ECO:0000256" key="1">
    <source>
        <dbReference type="PROSITE-ProRule" id="PRU01076"/>
    </source>
</evidence>
<protein>
    <submittedName>
        <fullName evidence="3">AbrB family transcriptional regulator</fullName>
    </submittedName>
</protein>
<sequence>MLAKLTAKNQLTLPKAVTEAVGRSEYFQVETRDGQIILTPVRVQRADAVRAKLAELNLTEADIDDAVAWARQGDRA</sequence>
<keyword evidence="1" id="KW-0238">DNA-binding</keyword>
<gene>
    <name evidence="3" type="ORF">THSYN_01570</name>
</gene>
<evidence type="ECO:0000259" key="2">
    <source>
        <dbReference type="PROSITE" id="PS51740"/>
    </source>
</evidence>
<dbReference type="EMBL" id="CP020370">
    <property type="protein sequence ID" value="AUB79774.1"/>
    <property type="molecule type" value="Genomic_DNA"/>
</dbReference>
<dbReference type="InterPro" id="IPR037914">
    <property type="entry name" value="SpoVT-AbrB_sf"/>
</dbReference>
<dbReference type="KEGG" id="tsy:THSYN_01570"/>
<reference evidence="3 4" key="1">
    <citation type="submission" date="2017-03" db="EMBL/GenBank/DDBJ databases">
        <title>Complete genome sequence of Candidatus 'Thiodictyon syntrophicum' sp. nov. strain Cad16T, a photolithoautotroph purple sulfur bacterium isolated from an alpine meromictic lake.</title>
        <authorList>
            <person name="Luedin S.M."/>
            <person name="Pothier J.F."/>
            <person name="Danza F."/>
            <person name="Storelli N."/>
            <person name="Wittwer M."/>
            <person name="Tonolla M."/>
        </authorList>
    </citation>
    <scope>NUCLEOTIDE SEQUENCE [LARGE SCALE GENOMIC DNA]</scope>
    <source>
        <strain evidence="3 4">Cad16T</strain>
    </source>
</reference>
<keyword evidence="4" id="KW-1185">Reference proteome</keyword>
<evidence type="ECO:0000313" key="4">
    <source>
        <dbReference type="Proteomes" id="UP000232638"/>
    </source>
</evidence>
<dbReference type="AlphaFoldDB" id="A0A2K8U2H1"/>
<organism evidence="3 4">
    <name type="scientific">Candidatus Thiodictyon syntrophicum</name>
    <dbReference type="NCBI Taxonomy" id="1166950"/>
    <lineage>
        <taxon>Bacteria</taxon>
        <taxon>Pseudomonadati</taxon>
        <taxon>Pseudomonadota</taxon>
        <taxon>Gammaproteobacteria</taxon>
        <taxon>Chromatiales</taxon>
        <taxon>Chromatiaceae</taxon>
        <taxon>Thiodictyon</taxon>
    </lineage>
</organism>
<dbReference type="RefSeq" id="WP_100917592.1">
    <property type="nucleotide sequence ID" value="NZ_CP020370.1"/>
</dbReference>
<dbReference type="SUPFAM" id="SSF89447">
    <property type="entry name" value="AbrB/MazE/MraZ-like"/>
    <property type="match status" value="1"/>
</dbReference>
<evidence type="ECO:0000313" key="3">
    <source>
        <dbReference type="EMBL" id="AUB79774.1"/>
    </source>
</evidence>
<dbReference type="InterPro" id="IPR007159">
    <property type="entry name" value="SpoVT-AbrB_dom"/>
</dbReference>
<accession>A0A2K8U2H1</accession>
<dbReference type="OrthoDB" id="122640at2"/>
<dbReference type="PROSITE" id="PS51740">
    <property type="entry name" value="SPOVT_ABRB"/>
    <property type="match status" value="1"/>
</dbReference>